<reference evidence="4 6" key="1">
    <citation type="submission" date="2019-11" db="EMBL/GenBank/DDBJ databases">
        <title>Eggerthellaceae novel genus isolated from the rectal contents of marmort.</title>
        <authorList>
            <person name="Zhang G."/>
        </authorList>
    </citation>
    <scope>NUCLEOTIDE SEQUENCE [LARGE SCALE GENOMIC DNA]</scope>
    <source>
        <strain evidence="4">Zg-886</strain>
        <strain evidence="6">zg-886</strain>
    </source>
</reference>
<dbReference type="Proteomes" id="UP000636394">
    <property type="component" value="Unassembled WGS sequence"/>
</dbReference>
<keyword evidence="2" id="KW-0812">Transmembrane</keyword>
<keyword evidence="2" id="KW-0472">Membrane</keyword>
<feature type="chain" id="PRO_5038856288" evidence="3">
    <location>
        <begin position="42"/>
        <end position="393"/>
    </location>
</feature>
<evidence type="ECO:0000313" key="7">
    <source>
        <dbReference type="Proteomes" id="UP000671910"/>
    </source>
</evidence>
<dbReference type="Gene3D" id="3.10.20.320">
    <property type="entry name" value="Putative peptidoglycan bound protein (lpxtg motif)"/>
    <property type="match status" value="1"/>
</dbReference>
<dbReference type="RefSeq" id="WP_166339998.1">
    <property type="nucleotide sequence ID" value="NZ_CP072829.1"/>
</dbReference>
<evidence type="ECO:0000313" key="4">
    <source>
        <dbReference type="EMBL" id="NHM14656.1"/>
    </source>
</evidence>
<reference evidence="5" key="2">
    <citation type="submission" date="2021-04" db="EMBL/GenBank/DDBJ databases">
        <title>Novel species in family Eggerthellaceae.</title>
        <authorList>
            <person name="Zhang G."/>
        </authorList>
    </citation>
    <scope>NUCLEOTIDE SEQUENCE</scope>
    <source>
        <strain evidence="5">Zg-886</strain>
    </source>
</reference>
<evidence type="ECO:0000313" key="5">
    <source>
        <dbReference type="EMBL" id="QTU84308.1"/>
    </source>
</evidence>
<sequence length="393" mass="40082">MMRASLASATRRAFGIAATVLLTIALSVTFALAGAPSVAQAEPYTYTLTIFAGGQGSLDKAGVAAPSHAHVTGDGQQLTVSGLELGDRVSLTNDIATVEEGSKYYVKGVRMGGRDNNTATTRPSFAVEGDRDYVVAYGMRGQLVAYTVHFVDENGQDLSEPRTYYGNVGDKAVVACLYFDGYQPQAYNLAKTLVEDESQNVLTFEYAPVENPAATADSGVEIPEPGMVEPGDTTVQDVPSGDATGEAEGAAADGAAGAEGEAGGAGDAAAGGAADEAAAPEEEVIGDNENALSQPEELKDVDQIADDAVPFAQGVGGAAQSPVGMGLIAALLALAAAGVIYFALSRRRAARAADVLTVPVGPNREEELDDDAGSGRGGRYDASSGTDESGTAR</sequence>
<feature type="transmembrane region" description="Helical" evidence="2">
    <location>
        <begin position="323"/>
        <end position="344"/>
    </location>
</feature>
<dbReference type="KEGG" id="ebz:J7S26_08195"/>
<feature type="compositionally biased region" description="Low complexity" evidence="1">
    <location>
        <begin position="241"/>
        <end position="259"/>
    </location>
</feature>
<dbReference type="AlphaFoldDB" id="A0A9E6SUB3"/>
<dbReference type="EMBL" id="CP072829">
    <property type="protein sequence ID" value="QTU84308.1"/>
    <property type="molecule type" value="Genomic_DNA"/>
</dbReference>
<proteinExistence type="predicted"/>
<feature type="compositionally biased region" description="Low complexity" evidence="1">
    <location>
        <begin position="267"/>
        <end position="277"/>
    </location>
</feature>
<organism evidence="5 7">
    <name type="scientific">Xiamenia xianingshaonis</name>
    <dbReference type="NCBI Taxonomy" id="2682776"/>
    <lineage>
        <taxon>Bacteria</taxon>
        <taxon>Bacillati</taxon>
        <taxon>Actinomycetota</taxon>
        <taxon>Coriobacteriia</taxon>
        <taxon>Eggerthellales</taxon>
        <taxon>Eggerthellaceae</taxon>
        <taxon>Xiamenia</taxon>
    </lineage>
</organism>
<name>A0A9E6SUB3_9ACTN</name>
<keyword evidence="2" id="KW-1133">Transmembrane helix</keyword>
<accession>A0A9E6SUB3</accession>
<evidence type="ECO:0000256" key="1">
    <source>
        <dbReference type="SAM" id="MobiDB-lite"/>
    </source>
</evidence>
<feature type="region of interest" description="Disordered" evidence="1">
    <location>
        <begin position="213"/>
        <end position="279"/>
    </location>
</feature>
<evidence type="ECO:0000256" key="2">
    <source>
        <dbReference type="SAM" id="Phobius"/>
    </source>
</evidence>
<dbReference type="Proteomes" id="UP000671910">
    <property type="component" value="Chromosome"/>
</dbReference>
<keyword evidence="6" id="KW-1185">Reference proteome</keyword>
<dbReference type="EMBL" id="WPCR01000009">
    <property type="protein sequence ID" value="NHM14656.1"/>
    <property type="molecule type" value="Genomic_DNA"/>
</dbReference>
<feature type="region of interest" description="Disordered" evidence="1">
    <location>
        <begin position="357"/>
        <end position="393"/>
    </location>
</feature>
<feature type="compositionally biased region" description="Polar residues" evidence="1">
    <location>
        <begin position="383"/>
        <end position="393"/>
    </location>
</feature>
<protein>
    <submittedName>
        <fullName evidence="5">MucBP domain-containing protein</fullName>
    </submittedName>
</protein>
<evidence type="ECO:0000313" key="6">
    <source>
        <dbReference type="Proteomes" id="UP000636394"/>
    </source>
</evidence>
<keyword evidence="3" id="KW-0732">Signal</keyword>
<feature type="signal peptide" evidence="3">
    <location>
        <begin position="1"/>
        <end position="41"/>
    </location>
</feature>
<gene>
    <name evidence="4" type="ORF">GMI68_07760</name>
    <name evidence="5" type="ORF">J7S26_08195</name>
</gene>
<evidence type="ECO:0000256" key="3">
    <source>
        <dbReference type="SAM" id="SignalP"/>
    </source>
</evidence>